<dbReference type="AlphaFoldDB" id="A0A9Q9RR30"/>
<organism evidence="3 4">
    <name type="scientific">Fusarium fujikuroi</name>
    <name type="common">Bakanae and foot rot disease fungus</name>
    <name type="synonym">Gibberella fujikuroi</name>
    <dbReference type="NCBI Taxonomy" id="5127"/>
    <lineage>
        <taxon>Eukaryota</taxon>
        <taxon>Fungi</taxon>
        <taxon>Dikarya</taxon>
        <taxon>Ascomycota</taxon>
        <taxon>Pezizomycotina</taxon>
        <taxon>Sordariomycetes</taxon>
        <taxon>Hypocreomycetidae</taxon>
        <taxon>Hypocreales</taxon>
        <taxon>Nectriaceae</taxon>
        <taxon>Fusarium</taxon>
        <taxon>Fusarium fujikuroi species complex</taxon>
    </lineage>
</organism>
<dbReference type="Proteomes" id="UP000760494">
    <property type="component" value="Unassembled WGS sequence"/>
</dbReference>
<accession>A0A9Q9RR30</accession>
<dbReference type="EMBL" id="CABFJX010000335">
    <property type="protein sequence ID" value="VTT72222.1"/>
    <property type="molecule type" value="Genomic_DNA"/>
</dbReference>
<feature type="region of interest" description="Disordered" evidence="1">
    <location>
        <begin position="20"/>
        <end position="40"/>
    </location>
</feature>
<feature type="chain" id="PRO_5040194772" description="CBM-cenC domain-containing protein" evidence="2">
    <location>
        <begin position="22"/>
        <end position="489"/>
    </location>
</feature>
<sequence length="489" mass="51368">MVRLSMLHLAAIATLLLGAEAGPCKPKPTTTTSLAETTSTLPADTSATSIASTIVVTTADTTTTIPEETTTTALADTTTTDKAESTTTVETGSTTVTEAESTTTALVDTNTTQAESTTTTAAAGCVESQLFVNPNFDDSSSGIEPWISNAVLTQNQPQSGTNALAATFSNGQPDYSIKQTLQNLSGNYKFSYYYRVVSVSQNADYTCNIQLTAGSVSSYGEIDDRVGGWKTASVILEMGDATIAQADVQFGLSCYGEFTGIEVDVDTFAFTRVCAEMVRFTLLNVAVITAFFAGAEAGLCRPSKTAVTSAAVTTTTSIDATTTLATTTTTAVPGCVETQLFVNPGFDDSDSGYAPWTGNAVIIQRDPQAGTQALAQIYNNGQSNARGYIKQTLANLNGEYEFSYYYSVVVARTGLSPTCDLQIKIGGDTTVPANIDLVVGDWKSGSLSWSSAGETIAQADVELAVTCRGDYDRIQINLDSFAFTRVCSA</sequence>
<evidence type="ECO:0000256" key="2">
    <source>
        <dbReference type="SAM" id="SignalP"/>
    </source>
</evidence>
<protein>
    <recommendedName>
        <fullName evidence="5">CBM-cenC domain-containing protein</fullName>
    </recommendedName>
</protein>
<comment type="caution">
    <text evidence="3">The sequence shown here is derived from an EMBL/GenBank/DDBJ whole genome shotgun (WGS) entry which is preliminary data.</text>
</comment>
<proteinExistence type="predicted"/>
<feature type="compositionally biased region" description="Low complexity" evidence="1">
    <location>
        <begin position="28"/>
        <end position="40"/>
    </location>
</feature>
<feature type="signal peptide" evidence="2">
    <location>
        <begin position="1"/>
        <end position="21"/>
    </location>
</feature>
<reference evidence="3" key="1">
    <citation type="submission" date="2019-05" db="EMBL/GenBank/DDBJ databases">
        <authorList>
            <person name="Piombo E."/>
        </authorList>
    </citation>
    <scope>NUCLEOTIDE SEQUENCE</scope>
    <source>
        <strain evidence="3">C2S</strain>
    </source>
</reference>
<name>A0A9Q9RR30_FUSFU</name>
<gene>
    <name evidence="3" type="ORF">C2S_8475</name>
</gene>
<evidence type="ECO:0000256" key="1">
    <source>
        <dbReference type="SAM" id="MobiDB-lite"/>
    </source>
</evidence>
<keyword evidence="2" id="KW-0732">Signal</keyword>
<evidence type="ECO:0008006" key="5">
    <source>
        <dbReference type="Google" id="ProtNLM"/>
    </source>
</evidence>
<evidence type="ECO:0000313" key="3">
    <source>
        <dbReference type="EMBL" id="VTT72222.1"/>
    </source>
</evidence>
<evidence type="ECO:0000313" key="4">
    <source>
        <dbReference type="Proteomes" id="UP000760494"/>
    </source>
</evidence>
<dbReference type="Gene3D" id="2.60.120.260">
    <property type="entry name" value="Galactose-binding domain-like"/>
    <property type="match status" value="2"/>
</dbReference>